<dbReference type="AlphaFoldDB" id="A0A139WA20"/>
<sequence length="160" mass="16598">VESLNCDLVGAVKGARNIGFLKFNEAFGDGGGFGGGVNEMTGVPGVKSENFSKDSAFGGGDLKKLVEGDRGIDWGTVFNDGADERVVGVKKSLGAAAVKAATDEIEKVGDLAVDVLGDDGWSGFWEICGDGVLEFFPICVGKLVDGEWLCGGLRDVECEV</sequence>
<gene>
    <name evidence="1" type="primary">AUGUSTUS-3.0.2_34944</name>
    <name evidence="1" type="ORF">TcasGA2_TC034944</name>
</gene>
<reference evidence="1 2" key="1">
    <citation type="journal article" date="2008" name="Nature">
        <title>The genome of the model beetle and pest Tribolium castaneum.</title>
        <authorList>
            <consortium name="Tribolium Genome Sequencing Consortium"/>
            <person name="Richards S."/>
            <person name="Gibbs R.A."/>
            <person name="Weinstock G.M."/>
            <person name="Brown S.J."/>
            <person name="Denell R."/>
            <person name="Beeman R.W."/>
            <person name="Gibbs R."/>
            <person name="Beeman R.W."/>
            <person name="Brown S.J."/>
            <person name="Bucher G."/>
            <person name="Friedrich M."/>
            <person name="Grimmelikhuijzen C.J."/>
            <person name="Klingler M."/>
            <person name="Lorenzen M."/>
            <person name="Richards S."/>
            <person name="Roth S."/>
            <person name="Schroder R."/>
            <person name="Tautz D."/>
            <person name="Zdobnov E.M."/>
            <person name="Muzny D."/>
            <person name="Gibbs R.A."/>
            <person name="Weinstock G.M."/>
            <person name="Attaway T."/>
            <person name="Bell S."/>
            <person name="Buhay C.J."/>
            <person name="Chandrabose M.N."/>
            <person name="Chavez D."/>
            <person name="Clerk-Blankenburg K.P."/>
            <person name="Cree A."/>
            <person name="Dao M."/>
            <person name="Davis C."/>
            <person name="Chacko J."/>
            <person name="Dinh H."/>
            <person name="Dugan-Rocha S."/>
            <person name="Fowler G."/>
            <person name="Garner T.T."/>
            <person name="Garnes J."/>
            <person name="Gnirke A."/>
            <person name="Hawes A."/>
            <person name="Hernandez J."/>
            <person name="Hines S."/>
            <person name="Holder M."/>
            <person name="Hume J."/>
            <person name="Jhangiani S.N."/>
            <person name="Joshi V."/>
            <person name="Khan Z.M."/>
            <person name="Jackson L."/>
            <person name="Kovar C."/>
            <person name="Kowis A."/>
            <person name="Lee S."/>
            <person name="Lewis L.R."/>
            <person name="Margolis J."/>
            <person name="Morgan M."/>
            <person name="Nazareth L.V."/>
            <person name="Nguyen N."/>
            <person name="Okwuonu G."/>
            <person name="Parker D."/>
            <person name="Richards S."/>
            <person name="Ruiz S.J."/>
            <person name="Santibanez J."/>
            <person name="Savard J."/>
            <person name="Scherer S.E."/>
            <person name="Schneider B."/>
            <person name="Sodergren E."/>
            <person name="Tautz D."/>
            <person name="Vattahil S."/>
            <person name="Villasana D."/>
            <person name="White C.S."/>
            <person name="Wright R."/>
            <person name="Park Y."/>
            <person name="Beeman R.W."/>
            <person name="Lord J."/>
            <person name="Oppert B."/>
            <person name="Lorenzen M."/>
            <person name="Brown S."/>
            <person name="Wang L."/>
            <person name="Savard J."/>
            <person name="Tautz D."/>
            <person name="Richards S."/>
            <person name="Weinstock G."/>
            <person name="Gibbs R.A."/>
            <person name="Liu Y."/>
            <person name="Worley K."/>
            <person name="Weinstock G."/>
            <person name="Elsik C.G."/>
            <person name="Reese J.T."/>
            <person name="Elhaik E."/>
            <person name="Landan G."/>
            <person name="Graur D."/>
            <person name="Arensburger P."/>
            <person name="Atkinson P."/>
            <person name="Beeman R.W."/>
            <person name="Beidler J."/>
            <person name="Brown S.J."/>
            <person name="Demuth J.P."/>
            <person name="Drury D.W."/>
            <person name="Du Y.Z."/>
            <person name="Fujiwara H."/>
            <person name="Lorenzen M."/>
            <person name="Maselli V."/>
            <person name="Osanai M."/>
            <person name="Park Y."/>
            <person name="Robertson H.M."/>
            <person name="Tu Z."/>
            <person name="Wang J.J."/>
            <person name="Wang S."/>
            <person name="Richards S."/>
            <person name="Song H."/>
            <person name="Zhang L."/>
            <person name="Sodergren E."/>
            <person name="Werner D."/>
            <person name="Stanke M."/>
            <person name="Morgenstern B."/>
            <person name="Solovyev V."/>
            <person name="Kosarev P."/>
            <person name="Brown G."/>
            <person name="Chen H.C."/>
            <person name="Ermolaeva O."/>
            <person name="Hlavina W."/>
            <person name="Kapustin Y."/>
            <person name="Kiryutin B."/>
            <person name="Kitts P."/>
            <person name="Maglott D."/>
            <person name="Pruitt K."/>
            <person name="Sapojnikov V."/>
            <person name="Souvorov A."/>
            <person name="Mackey A.J."/>
            <person name="Waterhouse R.M."/>
            <person name="Wyder S."/>
            <person name="Zdobnov E.M."/>
            <person name="Zdobnov E.M."/>
            <person name="Wyder S."/>
            <person name="Kriventseva E.V."/>
            <person name="Kadowaki T."/>
            <person name="Bork P."/>
            <person name="Aranda M."/>
            <person name="Bao R."/>
            <person name="Beermann A."/>
            <person name="Berns N."/>
            <person name="Bolognesi R."/>
            <person name="Bonneton F."/>
            <person name="Bopp D."/>
            <person name="Brown S.J."/>
            <person name="Bucher G."/>
            <person name="Butts T."/>
            <person name="Chaumot A."/>
            <person name="Denell R.E."/>
            <person name="Ferrier D.E."/>
            <person name="Friedrich M."/>
            <person name="Gordon C.M."/>
            <person name="Jindra M."/>
            <person name="Klingler M."/>
            <person name="Lan Q."/>
            <person name="Lattorff H.M."/>
            <person name="Laudet V."/>
            <person name="von Levetsow C."/>
            <person name="Liu Z."/>
            <person name="Lutz R."/>
            <person name="Lynch J.A."/>
            <person name="da Fonseca R.N."/>
            <person name="Posnien N."/>
            <person name="Reuter R."/>
            <person name="Roth S."/>
            <person name="Savard J."/>
            <person name="Schinko J.B."/>
            <person name="Schmitt C."/>
            <person name="Schoppmeier M."/>
            <person name="Schroder R."/>
            <person name="Shippy T.D."/>
            <person name="Simonnet F."/>
            <person name="Marques-Souza H."/>
            <person name="Tautz D."/>
            <person name="Tomoyasu Y."/>
            <person name="Trauner J."/>
            <person name="Van der Zee M."/>
            <person name="Vervoort M."/>
            <person name="Wittkopp N."/>
            <person name="Wimmer E.A."/>
            <person name="Yang X."/>
            <person name="Jones A.K."/>
            <person name="Sattelle D.B."/>
            <person name="Ebert P.R."/>
            <person name="Nelson D."/>
            <person name="Scott J.G."/>
            <person name="Beeman R.W."/>
            <person name="Muthukrishnan S."/>
            <person name="Kramer K.J."/>
            <person name="Arakane Y."/>
            <person name="Beeman R.W."/>
            <person name="Zhu Q."/>
            <person name="Hogenkamp D."/>
            <person name="Dixit R."/>
            <person name="Oppert B."/>
            <person name="Jiang H."/>
            <person name="Zou Z."/>
            <person name="Marshall J."/>
            <person name="Elpidina E."/>
            <person name="Vinokurov K."/>
            <person name="Oppert C."/>
            <person name="Zou Z."/>
            <person name="Evans J."/>
            <person name="Lu Z."/>
            <person name="Zhao P."/>
            <person name="Sumathipala N."/>
            <person name="Altincicek B."/>
            <person name="Vilcinskas A."/>
            <person name="Williams M."/>
            <person name="Hultmark D."/>
            <person name="Hetru C."/>
            <person name="Jiang H."/>
            <person name="Grimmelikhuijzen C.J."/>
            <person name="Hauser F."/>
            <person name="Cazzamali G."/>
            <person name="Williamson M."/>
            <person name="Park Y."/>
            <person name="Li B."/>
            <person name="Tanaka Y."/>
            <person name="Predel R."/>
            <person name="Neupert S."/>
            <person name="Schachtner J."/>
            <person name="Verleyen P."/>
            <person name="Raible F."/>
            <person name="Bork P."/>
            <person name="Friedrich M."/>
            <person name="Walden K.K."/>
            <person name="Robertson H.M."/>
            <person name="Angeli S."/>
            <person name="Foret S."/>
            <person name="Bucher G."/>
            <person name="Schuetz S."/>
            <person name="Maleszka R."/>
            <person name="Wimmer E.A."/>
            <person name="Beeman R.W."/>
            <person name="Lorenzen M."/>
            <person name="Tomoyasu Y."/>
            <person name="Miller S.C."/>
            <person name="Grossmann D."/>
            <person name="Bucher G."/>
        </authorList>
    </citation>
    <scope>NUCLEOTIDE SEQUENCE [LARGE SCALE GENOMIC DNA]</scope>
    <source>
        <strain evidence="1 2">Georgia GA2</strain>
    </source>
</reference>
<dbReference type="EMBL" id="KQ971696">
    <property type="protein sequence ID" value="KYB24756.1"/>
    <property type="molecule type" value="Genomic_DNA"/>
</dbReference>
<feature type="non-terminal residue" evidence="1">
    <location>
        <position position="160"/>
    </location>
</feature>
<organism evidence="1 2">
    <name type="scientific">Tribolium castaneum</name>
    <name type="common">Red flour beetle</name>
    <dbReference type="NCBI Taxonomy" id="7070"/>
    <lineage>
        <taxon>Eukaryota</taxon>
        <taxon>Metazoa</taxon>
        <taxon>Ecdysozoa</taxon>
        <taxon>Arthropoda</taxon>
        <taxon>Hexapoda</taxon>
        <taxon>Insecta</taxon>
        <taxon>Pterygota</taxon>
        <taxon>Neoptera</taxon>
        <taxon>Endopterygota</taxon>
        <taxon>Coleoptera</taxon>
        <taxon>Polyphaga</taxon>
        <taxon>Cucujiformia</taxon>
        <taxon>Tenebrionidae</taxon>
        <taxon>Tenebrionidae incertae sedis</taxon>
        <taxon>Tribolium</taxon>
    </lineage>
</organism>
<evidence type="ECO:0000313" key="1">
    <source>
        <dbReference type="EMBL" id="KYB24756.1"/>
    </source>
</evidence>
<dbReference type="Proteomes" id="UP000007266">
    <property type="component" value="Unassembled WGS sequence"/>
</dbReference>
<keyword evidence="2" id="KW-1185">Reference proteome</keyword>
<accession>A0A139WA20</accession>
<name>A0A139WA20_TRICA</name>
<proteinExistence type="predicted"/>
<evidence type="ECO:0000313" key="2">
    <source>
        <dbReference type="Proteomes" id="UP000007266"/>
    </source>
</evidence>
<feature type="non-terminal residue" evidence="1">
    <location>
        <position position="1"/>
    </location>
</feature>
<protein>
    <submittedName>
        <fullName evidence="1">Uncharacterized protein</fullName>
    </submittedName>
</protein>
<reference evidence="1 2" key="2">
    <citation type="journal article" date="2010" name="Nucleic Acids Res.">
        <title>BeetleBase in 2010: revisions to provide comprehensive genomic information for Tribolium castaneum.</title>
        <authorList>
            <person name="Kim H.S."/>
            <person name="Murphy T."/>
            <person name="Xia J."/>
            <person name="Caragea D."/>
            <person name="Park Y."/>
            <person name="Beeman R.W."/>
            <person name="Lorenzen M.D."/>
            <person name="Butcher S."/>
            <person name="Manak J.R."/>
            <person name="Brown S.J."/>
        </authorList>
    </citation>
    <scope>NUCLEOTIDE SEQUENCE [LARGE SCALE GENOMIC DNA]</scope>
    <source>
        <strain evidence="1 2">Georgia GA2</strain>
    </source>
</reference>
<dbReference type="InParanoid" id="A0A139WA20"/>